<dbReference type="Proteomes" id="UP000280881">
    <property type="component" value="Unassembled WGS sequence"/>
</dbReference>
<keyword evidence="6" id="KW-0406">Ion transport</keyword>
<accession>A0A420W9Y5</accession>
<dbReference type="SUPFAM" id="SSF116726">
    <property type="entry name" value="TrkA C-terminal domain-like"/>
    <property type="match status" value="2"/>
</dbReference>
<evidence type="ECO:0000256" key="4">
    <source>
        <dbReference type="ARBA" id="ARBA00022958"/>
    </source>
</evidence>
<proteinExistence type="predicted"/>
<dbReference type="PROSITE" id="PS51202">
    <property type="entry name" value="RCK_C"/>
    <property type="match status" value="1"/>
</dbReference>
<dbReference type="InterPro" id="IPR036721">
    <property type="entry name" value="RCK_C_sf"/>
</dbReference>
<dbReference type="SUPFAM" id="SSF51735">
    <property type="entry name" value="NAD(P)-binding Rossmann-fold domains"/>
    <property type="match status" value="2"/>
</dbReference>
<evidence type="ECO:0000313" key="9">
    <source>
        <dbReference type="EMBL" id="RKQ64092.1"/>
    </source>
</evidence>
<feature type="domain" description="RCK C-terminal" evidence="8">
    <location>
        <begin position="136"/>
        <end position="220"/>
    </location>
</feature>
<dbReference type="PROSITE" id="PS51201">
    <property type="entry name" value="RCK_N"/>
    <property type="match status" value="2"/>
</dbReference>
<keyword evidence="10" id="KW-1185">Reference proteome</keyword>
<evidence type="ECO:0000256" key="5">
    <source>
        <dbReference type="ARBA" id="ARBA00023027"/>
    </source>
</evidence>
<evidence type="ECO:0000256" key="1">
    <source>
        <dbReference type="ARBA" id="ARBA00017378"/>
    </source>
</evidence>
<dbReference type="Pfam" id="PF02080">
    <property type="entry name" value="TrkA_C"/>
    <property type="match status" value="1"/>
</dbReference>
<keyword evidence="5" id="KW-0520">NAD</keyword>
<evidence type="ECO:0000259" key="8">
    <source>
        <dbReference type="PROSITE" id="PS51202"/>
    </source>
</evidence>
<keyword evidence="4" id="KW-0630">Potassium</keyword>
<evidence type="ECO:0000256" key="3">
    <source>
        <dbReference type="ARBA" id="ARBA00022538"/>
    </source>
</evidence>
<organism evidence="9 10">
    <name type="scientific">Thermovibrio guaymasensis</name>
    <dbReference type="NCBI Taxonomy" id="240167"/>
    <lineage>
        <taxon>Bacteria</taxon>
        <taxon>Pseudomonadati</taxon>
        <taxon>Aquificota</taxon>
        <taxon>Aquificia</taxon>
        <taxon>Desulfurobacteriales</taxon>
        <taxon>Desulfurobacteriaceae</taxon>
        <taxon>Thermovibrio</taxon>
    </lineage>
</organism>
<dbReference type="OrthoDB" id="9775180at2"/>
<evidence type="ECO:0000259" key="7">
    <source>
        <dbReference type="PROSITE" id="PS51201"/>
    </source>
</evidence>
<sequence>MKVCVIGAGVVGSFLAKKLSREGYEIAVVDVDPSKLEQLSLTADVLTINCNALEVNCLKKLDDFELFVVVTESDEKNVAITTLLKSLFKKERIIFRVTNKALSSPPVKEFLKAEPVNILSETVQKVLLSVKYPFAKEAIRLEGENLIILKIEVSVESPIAGKQIAELSPLRRELPFTIVAVEREGRVIIPKGEDFIFQGDVIYVAVKEEKAQELAKVLKIPYQPVRLVFVVGYSPFTEDLIGKLSELKDLKVKFISRNKRKCEEISGKYPEVDVFFGEPTDAELLKQEGIDRADLVVSITEDEEANILSAILSKRLGAKRACALITHPEYEEIVESIGIDIPIAPRKVLAAKVYRQLSRRKFLEIVELSDNLDVVEIDVEKESLVKDSDVCGLIVAVKRDGETEIATGSTLLKPKDKLICVVERK</sequence>
<dbReference type="GO" id="GO:0015079">
    <property type="term" value="F:potassium ion transmembrane transporter activity"/>
    <property type="evidence" value="ECO:0007669"/>
    <property type="project" value="InterPro"/>
</dbReference>
<dbReference type="InterPro" id="IPR003148">
    <property type="entry name" value="RCK_N"/>
</dbReference>
<dbReference type="GO" id="GO:0005886">
    <property type="term" value="C:plasma membrane"/>
    <property type="evidence" value="ECO:0007669"/>
    <property type="project" value="InterPro"/>
</dbReference>
<dbReference type="InterPro" id="IPR036291">
    <property type="entry name" value="NAD(P)-bd_dom_sf"/>
</dbReference>
<keyword evidence="3" id="KW-0633">Potassium transport</keyword>
<dbReference type="RefSeq" id="WP_121170549.1">
    <property type="nucleotide sequence ID" value="NZ_RBIE01000001.1"/>
</dbReference>
<dbReference type="EMBL" id="RBIE01000001">
    <property type="protein sequence ID" value="RKQ64092.1"/>
    <property type="molecule type" value="Genomic_DNA"/>
</dbReference>
<dbReference type="InterPro" id="IPR050721">
    <property type="entry name" value="Trk_Ktr_HKT_K-transport"/>
</dbReference>
<dbReference type="PANTHER" id="PTHR43833">
    <property type="entry name" value="POTASSIUM CHANNEL PROTEIN 2-RELATED-RELATED"/>
    <property type="match status" value="1"/>
</dbReference>
<name>A0A420W9Y5_9BACT</name>
<evidence type="ECO:0000256" key="6">
    <source>
        <dbReference type="ARBA" id="ARBA00023065"/>
    </source>
</evidence>
<dbReference type="Pfam" id="PF02254">
    <property type="entry name" value="TrkA_N"/>
    <property type="match status" value="2"/>
</dbReference>
<dbReference type="InterPro" id="IPR006037">
    <property type="entry name" value="RCK_C"/>
</dbReference>
<reference evidence="9 10" key="1">
    <citation type="submission" date="2018-10" db="EMBL/GenBank/DDBJ databases">
        <title>Genomic Encyclopedia of Type Strains, Phase IV (KMG-IV): sequencing the most valuable type-strain genomes for metagenomic binning, comparative biology and taxonomic classification.</title>
        <authorList>
            <person name="Goeker M."/>
        </authorList>
    </citation>
    <scope>NUCLEOTIDE SEQUENCE [LARGE SCALE GENOMIC DNA]</scope>
    <source>
        <strain evidence="9 10">DSM 15521</strain>
    </source>
</reference>
<protein>
    <recommendedName>
        <fullName evidence="1">Trk system potassium uptake protein TrkA</fullName>
    </recommendedName>
</protein>
<evidence type="ECO:0000313" key="10">
    <source>
        <dbReference type="Proteomes" id="UP000280881"/>
    </source>
</evidence>
<evidence type="ECO:0000256" key="2">
    <source>
        <dbReference type="ARBA" id="ARBA00022448"/>
    </source>
</evidence>
<dbReference type="InterPro" id="IPR006036">
    <property type="entry name" value="K_uptake_TrkA"/>
</dbReference>
<keyword evidence="2" id="KW-0813">Transport</keyword>
<comment type="caution">
    <text evidence="9">The sequence shown here is derived from an EMBL/GenBank/DDBJ whole genome shotgun (WGS) entry which is preliminary data.</text>
</comment>
<dbReference type="AlphaFoldDB" id="A0A420W9Y5"/>
<feature type="domain" description="RCK N-terminal" evidence="7">
    <location>
        <begin position="1"/>
        <end position="120"/>
    </location>
</feature>
<dbReference type="PANTHER" id="PTHR43833:SF5">
    <property type="entry name" value="TRK SYSTEM POTASSIUM UPTAKE PROTEIN TRKA"/>
    <property type="match status" value="1"/>
</dbReference>
<dbReference type="PRINTS" id="PR00335">
    <property type="entry name" value="KUPTAKETRKA"/>
</dbReference>
<gene>
    <name evidence="9" type="ORF">C7457_0983</name>
</gene>
<dbReference type="Gene3D" id="3.30.70.1450">
    <property type="entry name" value="Regulator of K+ conductance, C-terminal domain"/>
    <property type="match status" value="2"/>
</dbReference>
<dbReference type="Gene3D" id="3.40.50.720">
    <property type="entry name" value="NAD(P)-binding Rossmann-like Domain"/>
    <property type="match status" value="2"/>
</dbReference>
<feature type="domain" description="RCK N-terminal" evidence="7">
    <location>
        <begin position="225"/>
        <end position="345"/>
    </location>
</feature>